<keyword evidence="7" id="KW-0862">Zinc</keyword>
<evidence type="ECO:0008006" key="16">
    <source>
        <dbReference type="Google" id="ProtNLM"/>
    </source>
</evidence>
<comment type="similarity">
    <text evidence="1">Belongs to the SNF2/RAD54 helicase family.</text>
</comment>
<keyword evidence="2" id="KW-0479">Metal-binding</keyword>
<evidence type="ECO:0000256" key="8">
    <source>
        <dbReference type="ARBA" id="ARBA00022840"/>
    </source>
</evidence>
<dbReference type="Pfam" id="PF00097">
    <property type="entry name" value="zf-C3HC4"/>
    <property type="match status" value="1"/>
</dbReference>
<feature type="region of interest" description="Disordered" evidence="10">
    <location>
        <begin position="217"/>
        <end position="254"/>
    </location>
</feature>
<dbReference type="InterPro" id="IPR027417">
    <property type="entry name" value="P-loop_NTPase"/>
</dbReference>
<evidence type="ECO:0000256" key="2">
    <source>
        <dbReference type="ARBA" id="ARBA00022723"/>
    </source>
</evidence>
<evidence type="ECO:0000256" key="1">
    <source>
        <dbReference type="ARBA" id="ARBA00007025"/>
    </source>
</evidence>
<evidence type="ECO:0000256" key="5">
    <source>
        <dbReference type="ARBA" id="ARBA00022801"/>
    </source>
</evidence>
<dbReference type="SMART" id="SM00487">
    <property type="entry name" value="DEXDc"/>
    <property type="match status" value="1"/>
</dbReference>
<reference evidence="14 15" key="1">
    <citation type="journal article" date="2011" name="J. Gen. Appl. Microbiol.">
        <title>Draft genome sequencing of the enigmatic yeast Saitoella complicata.</title>
        <authorList>
            <person name="Nishida H."/>
            <person name="Hamamoto M."/>
            <person name="Sugiyama J."/>
        </authorList>
    </citation>
    <scope>NUCLEOTIDE SEQUENCE [LARGE SCALE GENOMIC DNA]</scope>
    <source>
        <strain evidence="14 15">NRRL Y-17804</strain>
    </source>
</reference>
<keyword evidence="3" id="KW-0547">Nucleotide-binding</keyword>
<dbReference type="InterPro" id="IPR014001">
    <property type="entry name" value="Helicase_ATP-bd"/>
</dbReference>
<evidence type="ECO:0000256" key="6">
    <source>
        <dbReference type="ARBA" id="ARBA00022806"/>
    </source>
</evidence>
<dbReference type="SUPFAM" id="SSF52540">
    <property type="entry name" value="P-loop containing nucleoside triphosphate hydrolases"/>
    <property type="match status" value="2"/>
</dbReference>
<keyword evidence="15" id="KW-1185">Reference proteome</keyword>
<feature type="region of interest" description="Disordered" evidence="10">
    <location>
        <begin position="280"/>
        <end position="300"/>
    </location>
</feature>
<dbReference type="Pfam" id="PF00176">
    <property type="entry name" value="SNF2-rel_dom"/>
    <property type="match status" value="1"/>
</dbReference>
<evidence type="ECO:0000259" key="11">
    <source>
        <dbReference type="PROSITE" id="PS50089"/>
    </source>
</evidence>
<accession>A0A0E9NLA5</accession>
<dbReference type="PROSITE" id="PS50089">
    <property type="entry name" value="ZF_RING_2"/>
    <property type="match status" value="1"/>
</dbReference>
<proteinExistence type="inferred from homology"/>
<gene>
    <name evidence="14" type="ORF">G7K_4753-t1</name>
</gene>
<dbReference type="GO" id="GO:0008270">
    <property type="term" value="F:zinc ion binding"/>
    <property type="evidence" value="ECO:0007669"/>
    <property type="project" value="UniProtKB-KW"/>
</dbReference>
<dbReference type="PROSITE" id="PS51192">
    <property type="entry name" value="HELICASE_ATP_BIND_1"/>
    <property type="match status" value="1"/>
</dbReference>
<dbReference type="GO" id="GO:0005524">
    <property type="term" value="F:ATP binding"/>
    <property type="evidence" value="ECO:0007669"/>
    <property type="project" value="UniProtKB-KW"/>
</dbReference>
<dbReference type="EMBL" id="BACD03000035">
    <property type="protein sequence ID" value="GAO50629.1"/>
    <property type="molecule type" value="Genomic_DNA"/>
</dbReference>
<evidence type="ECO:0000259" key="12">
    <source>
        <dbReference type="PROSITE" id="PS51192"/>
    </source>
</evidence>
<dbReference type="OMA" id="DHIMLRR"/>
<feature type="domain" description="Helicase C-terminal" evidence="13">
    <location>
        <begin position="830"/>
        <end position="984"/>
    </location>
</feature>
<feature type="domain" description="RING-type" evidence="11">
    <location>
        <begin position="746"/>
        <end position="788"/>
    </location>
</feature>
<dbReference type="CDD" id="cd16567">
    <property type="entry name" value="RING-HC_RAD16-like"/>
    <property type="match status" value="1"/>
</dbReference>
<dbReference type="InterPro" id="IPR017907">
    <property type="entry name" value="Znf_RING_CS"/>
</dbReference>
<dbReference type="GO" id="GO:0006289">
    <property type="term" value="P:nucleotide-excision repair"/>
    <property type="evidence" value="ECO:0007669"/>
    <property type="project" value="TreeGrafter"/>
</dbReference>
<keyword evidence="6" id="KW-0347">Helicase</keyword>
<dbReference type="Gene3D" id="3.40.50.10810">
    <property type="entry name" value="Tandem AAA-ATPase domain"/>
    <property type="match status" value="1"/>
</dbReference>
<evidence type="ECO:0000256" key="7">
    <source>
        <dbReference type="ARBA" id="ARBA00022833"/>
    </source>
</evidence>
<evidence type="ECO:0000256" key="9">
    <source>
        <dbReference type="PROSITE-ProRule" id="PRU00175"/>
    </source>
</evidence>
<dbReference type="InterPro" id="IPR038718">
    <property type="entry name" value="SNF2-like_sf"/>
</dbReference>
<dbReference type="SMART" id="SM00490">
    <property type="entry name" value="HELICc"/>
    <property type="match status" value="1"/>
</dbReference>
<dbReference type="SMART" id="SM00184">
    <property type="entry name" value="RING"/>
    <property type="match status" value="1"/>
</dbReference>
<dbReference type="InterPro" id="IPR049730">
    <property type="entry name" value="SNF2/RAD54-like_C"/>
</dbReference>
<evidence type="ECO:0000256" key="4">
    <source>
        <dbReference type="ARBA" id="ARBA00022771"/>
    </source>
</evidence>
<evidence type="ECO:0000313" key="15">
    <source>
        <dbReference type="Proteomes" id="UP000033140"/>
    </source>
</evidence>
<name>A0A0E9NLA5_SAICN</name>
<evidence type="ECO:0000313" key="14">
    <source>
        <dbReference type="EMBL" id="GAO50629.1"/>
    </source>
</evidence>
<evidence type="ECO:0000256" key="10">
    <source>
        <dbReference type="SAM" id="MobiDB-lite"/>
    </source>
</evidence>
<dbReference type="InterPro" id="IPR013083">
    <property type="entry name" value="Znf_RING/FYVE/PHD"/>
</dbReference>
<dbReference type="InterPro" id="IPR018957">
    <property type="entry name" value="Znf_C3HC4_RING-type"/>
</dbReference>
<dbReference type="STRING" id="698492.A0A0E9NLA5"/>
<dbReference type="GO" id="GO:0008094">
    <property type="term" value="F:ATP-dependent activity, acting on DNA"/>
    <property type="evidence" value="ECO:0007669"/>
    <property type="project" value="TreeGrafter"/>
</dbReference>
<organism evidence="14 15">
    <name type="scientific">Saitoella complicata (strain BCRC 22490 / CBS 7301 / JCM 7358 / NBRC 10748 / NRRL Y-17804)</name>
    <dbReference type="NCBI Taxonomy" id="698492"/>
    <lineage>
        <taxon>Eukaryota</taxon>
        <taxon>Fungi</taxon>
        <taxon>Dikarya</taxon>
        <taxon>Ascomycota</taxon>
        <taxon>Taphrinomycotina</taxon>
        <taxon>Taphrinomycotina incertae sedis</taxon>
        <taxon>Saitoella</taxon>
    </lineage>
</organism>
<comment type="caution">
    <text evidence="14">The sequence shown here is derived from an EMBL/GenBank/DDBJ whole genome shotgun (WGS) entry which is preliminary data.</text>
</comment>
<keyword evidence="4 9" id="KW-0863">Zinc-finger</keyword>
<feature type="region of interest" description="Disordered" evidence="10">
    <location>
        <begin position="105"/>
        <end position="157"/>
    </location>
</feature>
<dbReference type="InterPro" id="IPR001841">
    <property type="entry name" value="Znf_RING"/>
</dbReference>
<dbReference type="GO" id="GO:0004386">
    <property type="term" value="F:helicase activity"/>
    <property type="evidence" value="ECO:0007669"/>
    <property type="project" value="UniProtKB-KW"/>
</dbReference>
<sequence length="996" mass="112601">MERGEDGGEERYTLDDILRLSVQGGSKSYRTFAGVILLSHTNHTPSIYPGKQQHTMPRLTRSQASLSQTSIANEDRIIEITTEAGVKVEQTKTTTTRRRVAHNVVEDSEDEEEEDELVKIEENEEEEEEEEDVEPPTTRPKRKVATGRTLSAKARGKLPMKYAESDFEADATSEEEDFKNEIVENSESELSELEIEQEEEVTKVHLNKKRRITVTPKRALATKGKGKAKVESATPSIAGVSSTKTSPANATTPATSISVASSIKGEALDVDAEMKDVVADSGDDEADDPSFEHLSDQDQNLDLDNLSEAEDEEAELSDEDGNVVTVTATVESVATATTRRRVRRPRLSRYERTRQQLAVHHPELETVWDDLEQLAVTEVKRAEQPAGLSLSLLPFQLEGLHWLRQQEENPTFRGGVLADEMGMGKTIQTIALLLSTPGMKPSLVVAPTVALMQWKHEIEQHTKNGLSVLLYYGTAREKLTVEKICEYDVVLSSYGVLESAFRKQNQGFKRKDGVFKEDSLIHAVPFHRVILDEAHNIKDRSCNTAKSVFALKAEKKWCLSGTPLQNRVNELFSLLRFLELRPYSLYFCKKCKCKSLHWRFPDKRHCQDCGHRPMDHTCWFNAELLKPIQLHGADGEGLVAFKKLHKLMKRVMLRRTKVERADDIGLPPRVVVVRRDVFNEEEEDLYDSLYNDSKRKFSTYVAANTVLNNYANIFQLITRMRQMADHPALVLNRAGTAAEGAAGFVCRICDEEATDAIKSRCHHVFCRVCVSEYVEGAFEEHPECPVCHVTLNIDLTAPALEEDNEENHRRDSIINRIDMNHFRSSTKIEALVEELYKLRSKDSTIKSIVFSQFTNMLDLVHWRLRRAGYQCVKLDGHMTPQQRDSTIKHFMTDPAVTVFLVSLKAGGVALNLTEASHVFLLEPWWNGAAEWQSADRVHRIGQTRPVKITRFCIENSIESRVIELQEKKAAMIGAVVNQSDSALSRLSATDFQFLFH</sequence>
<feature type="compositionally biased region" description="Low complexity" evidence="10">
    <location>
        <begin position="241"/>
        <end position="254"/>
    </location>
</feature>
<dbReference type="GO" id="GO:0016787">
    <property type="term" value="F:hydrolase activity"/>
    <property type="evidence" value="ECO:0007669"/>
    <property type="project" value="UniProtKB-KW"/>
</dbReference>
<dbReference type="CDD" id="cd18793">
    <property type="entry name" value="SF2_C_SNF"/>
    <property type="match status" value="1"/>
</dbReference>
<dbReference type="InterPro" id="IPR001650">
    <property type="entry name" value="Helicase_C-like"/>
</dbReference>
<protein>
    <recommendedName>
        <fullName evidence="16">DNA repair protein RAD16</fullName>
    </recommendedName>
</protein>
<dbReference type="SUPFAM" id="SSF57850">
    <property type="entry name" value="RING/U-box"/>
    <property type="match status" value="1"/>
</dbReference>
<feature type="domain" description="Helicase ATP-binding" evidence="12">
    <location>
        <begin position="406"/>
        <end position="581"/>
    </location>
</feature>
<dbReference type="AlphaFoldDB" id="A0A0E9NLA5"/>
<reference evidence="14 15" key="3">
    <citation type="journal article" date="2015" name="Genome Announc.">
        <title>Draft Genome Sequence of the Archiascomycetous Yeast Saitoella complicata.</title>
        <authorList>
            <person name="Yamauchi K."/>
            <person name="Kondo S."/>
            <person name="Hamamoto M."/>
            <person name="Takahashi Y."/>
            <person name="Ogura Y."/>
            <person name="Hayashi T."/>
            <person name="Nishida H."/>
        </authorList>
    </citation>
    <scope>NUCLEOTIDE SEQUENCE [LARGE SCALE GENOMIC DNA]</scope>
    <source>
        <strain evidence="14 15">NRRL Y-17804</strain>
    </source>
</reference>
<evidence type="ECO:0000256" key="3">
    <source>
        <dbReference type="ARBA" id="ARBA00022741"/>
    </source>
</evidence>
<feature type="compositionally biased region" description="Acidic residues" evidence="10">
    <location>
        <begin position="106"/>
        <end position="134"/>
    </location>
</feature>
<dbReference type="Proteomes" id="UP000033140">
    <property type="component" value="Unassembled WGS sequence"/>
</dbReference>
<dbReference type="PROSITE" id="PS00518">
    <property type="entry name" value="ZF_RING_1"/>
    <property type="match status" value="1"/>
</dbReference>
<dbReference type="PROSITE" id="PS51194">
    <property type="entry name" value="HELICASE_CTER"/>
    <property type="match status" value="1"/>
</dbReference>
<dbReference type="CDD" id="cd18008">
    <property type="entry name" value="DEXDc_SHPRH-like"/>
    <property type="match status" value="1"/>
</dbReference>
<keyword evidence="8" id="KW-0067">ATP-binding</keyword>
<dbReference type="InterPro" id="IPR050628">
    <property type="entry name" value="SNF2_RAD54_helicase_TF"/>
</dbReference>
<dbReference type="Gene3D" id="3.30.40.10">
    <property type="entry name" value="Zinc/RING finger domain, C3HC4 (zinc finger)"/>
    <property type="match status" value="1"/>
</dbReference>
<dbReference type="Gene3D" id="3.40.50.300">
    <property type="entry name" value="P-loop containing nucleotide triphosphate hydrolases"/>
    <property type="match status" value="1"/>
</dbReference>
<dbReference type="InterPro" id="IPR000330">
    <property type="entry name" value="SNF2_N"/>
</dbReference>
<dbReference type="PANTHER" id="PTHR45626:SF12">
    <property type="entry name" value="DNA REPAIR PROTEIN RAD16"/>
    <property type="match status" value="1"/>
</dbReference>
<dbReference type="Pfam" id="PF00271">
    <property type="entry name" value="Helicase_C"/>
    <property type="match status" value="1"/>
</dbReference>
<keyword evidence="5" id="KW-0378">Hydrolase</keyword>
<evidence type="ECO:0000259" key="13">
    <source>
        <dbReference type="PROSITE" id="PS51194"/>
    </source>
</evidence>
<dbReference type="PANTHER" id="PTHR45626">
    <property type="entry name" value="TRANSCRIPTION TERMINATION FACTOR 2-RELATED"/>
    <property type="match status" value="1"/>
</dbReference>
<dbReference type="GO" id="GO:0005634">
    <property type="term" value="C:nucleus"/>
    <property type="evidence" value="ECO:0007669"/>
    <property type="project" value="TreeGrafter"/>
</dbReference>
<reference evidence="14 15" key="2">
    <citation type="journal article" date="2014" name="J. Gen. Appl. Microbiol.">
        <title>The early diverging ascomycetous budding yeast Saitoella complicata has three histone deacetylases belonging to the Clr6, Hos2, and Rpd3 lineages.</title>
        <authorList>
            <person name="Nishida H."/>
            <person name="Matsumoto T."/>
            <person name="Kondo S."/>
            <person name="Hamamoto M."/>
            <person name="Yoshikawa H."/>
        </authorList>
    </citation>
    <scope>NUCLEOTIDE SEQUENCE [LARGE SCALE GENOMIC DNA]</scope>
    <source>
        <strain evidence="14 15">NRRL Y-17804</strain>
    </source>
</reference>